<dbReference type="Proteomes" id="UP001596417">
    <property type="component" value="Unassembled WGS sequence"/>
</dbReference>
<proteinExistence type="predicted"/>
<keyword evidence="3" id="KW-1185">Reference proteome</keyword>
<dbReference type="PANTHER" id="PTHR33990">
    <property type="entry name" value="PROTEIN YJDN-RELATED"/>
    <property type="match status" value="1"/>
</dbReference>
<sequence length="134" mass="14531">MEQSKTMQKLTPNLWFDTEAEEAAKFYVSVFDNSTLGTVTQYDPASAAVSDQPEGSVMTVAFELEGQEFVALNGGPQFRFTPAVSFIVNCHTKEEVDQLWAELSDGGESICHSIHTHLAIDTAGPKTSMASHGS</sequence>
<protein>
    <submittedName>
        <fullName evidence="2">VOC family protein</fullName>
    </submittedName>
</protein>
<dbReference type="Pfam" id="PF06983">
    <property type="entry name" value="3-dmu-9_3-mt"/>
    <property type="match status" value="1"/>
</dbReference>
<name>A0ABD5YLF2_9EURY</name>
<comment type="caution">
    <text evidence="2">The sequence shown here is derived from an EMBL/GenBank/DDBJ whole genome shotgun (WGS) entry which is preliminary data.</text>
</comment>
<reference evidence="2 3" key="1">
    <citation type="journal article" date="2019" name="Int. J. Syst. Evol. Microbiol.">
        <title>The Global Catalogue of Microorganisms (GCM) 10K type strain sequencing project: providing services to taxonomists for standard genome sequencing and annotation.</title>
        <authorList>
            <consortium name="The Broad Institute Genomics Platform"/>
            <consortium name="The Broad Institute Genome Sequencing Center for Infectious Disease"/>
            <person name="Wu L."/>
            <person name="Ma J."/>
        </authorList>
    </citation>
    <scope>NUCLEOTIDE SEQUENCE [LARGE SCALE GENOMIC DNA]</scope>
    <source>
        <strain evidence="2 3">RDMS1</strain>
    </source>
</reference>
<evidence type="ECO:0000259" key="1">
    <source>
        <dbReference type="Pfam" id="PF06983"/>
    </source>
</evidence>
<dbReference type="AlphaFoldDB" id="A0ABD5YLF2"/>
<dbReference type="PANTHER" id="PTHR33990:SF2">
    <property type="entry name" value="PHNB-LIKE DOMAIN-CONTAINING PROTEIN"/>
    <property type="match status" value="1"/>
</dbReference>
<dbReference type="SUPFAM" id="SSF54593">
    <property type="entry name" value="Glyoxalase/Bleomycin resistance protein/Dihydroxybiphenyl dioxygenase"/>
    <property type="match status" value="1"/>
</dbReference>
<dbReference type="EMBL" id="JBHTAX010000001">
    <property type="protein sequence ID" value="MFC7189402.1"/>
    <property type="molecule type" value="Genomic_DNA"/>
</dbReference>
<accession>A0ABD5YLF2</accession>
<evidence type="ECO:0000313" key="3">
    <source>
        <dbReference type="Proteomes" id="UP001596417"/>
    </source>
</evidence>
<dbReference type="InterPro" id="IPR028973">
    <property type="entry name" value="PhnB-like"/>
</dbReference>
<dbReference type="RefSeq" id="WP_390204902.1">
    <property type="nucleotide sequence ID" value="NZ_JBHTAX010000001.1"/>
</dbReference>
<dbReference type="InterPro" id="IPR029068">
    <property type="entry name" value="Glyas_Bleomycin-R_OHBP_Dase"/>
</dbReference>
<evidence type="ECO:0000313" key="2">
    <source>
        <dbReference type="EMBL" id="MFC7189402.1"/>
    </source>
</evidence>
<feature type="domain" description="PhnB-like" evidence="1">
    <location>
        <begin position="8"/>
        <end position="108"/>
    </location>
</feature>
<dbReference type="Gene3D" id="3.30.720.110">
    <property type="match status" value="1"/>
</dbReference>
<dbReference type="Gene3D" id="3.30.720.100">
    <property type="match status" value="1"/>
</dbReference>
<dbReference type="CDD" id="cd06588">
    <property type="entry name" value="PhnB_like"/>
    <property type="match status" value="1"/>
</dbReference>
<gene>
    <name evidence="2" type="ORF">ACFQL7_05785</name>
</gene>
<organism evidence="2 3">
    <name type="scientific">Halocatena marina</name>
    <dbReference type="NCBI Taxonomy" id="2934937"/>
    <lineage>
        <taxon>Archaea</taxon>
        <taxon>Methanobacteriati</taxon>
        <taxon>Methanobacteriota</taxon>
        <taxon>Stenosarchaea group</taxon>
        <taxon>Halobacteria</taxon>
        <taxon>Halobacteriales</taxon>
        <taxon>Natronomonadaceae</taxon>
        <taxon>Halocatena</taxon>
    </lineage>
</organism>